<comment type="caution">
    <text evidence="1">The sequence shown here is derived from an EMBL/GenBank/DDBJ whole genome shotgun (WGS) entry which is preliminary data.</text>
</comment>
<dbReference type="HOGENOM" id="CLU_3187244_0_0_10"/>
<dbReference type="EMBL" id="AEPD01000006">
    <property type="protein sequence ID" value="EFU31796.1"/>
    <property type="molecule type" value="Genomic_DNA"/>
</dbReference>
<name>E6K3M8_9BACT</name>
<accession>E6K3M8</accession>
<dbReference type="Proteomes" id="UP000003112">
    <property type="component" value="Unassembled WGS sequence"/>
</dbReference>
<dbReference type="AlphaFoldDB" id="E6K3M8"/>
<gene>
    <name evidence="1" type="ORF">HMPREF6485_0181</name>
</gene>
<sequence length="46" mass="5227">MKEKQYLCDYQKAKPLAGDAFCRMPSARPARLAQTTEFPDTGHILK</sequence>
<proteinExistence type="predicted"/>
<organism evidence="1 2">
    <name type="scientific">Segatella buccae ATCC 33574</name>
    <dbReference type="NCBI Taxonomy" id="873513"/>
    <lineage>
        <taxon>Bacteria</taxon>
        <taxon>Pseudomonadati</taxon>
        <taxon>Bacteroidota</taxon>
        <taxon>Bacteroidia</taxon>
        <taxon>Bacteroidales</taxon>
        <taxon>Prevotellaceae</taxon>
        <taxon>Segatella</taxon>
    </lineage>
</organism>
<reference evidence="1 2" key="1">
    <citation type="submission" date="2010-10" db="EMBL/GenBank/DDBJ databases">
        <authorList>
            <person name="Muzny D."/>
            <person name="Qin X."/>
            <person name="Deng J."/>
            <person name="Jiang H."/>
            <person name="Liu Y."/>
            <person name="Qu J."/>
            <person name="Song X.-Z."/>
            <person name="Zhang L."/>
            <person name="Thornton R."/>
            <person name="Coyle M."/>
            <person name="Francisco L."/>
            <person name="Jackson L."/>
            <person name="Javaid M."/>
            <person name="Korchina V."/>
            <person name="Kovar C."/>
            <person name="Mata R."/>
            <person name="Mathew T."/>
            <person name="Ngo R."/>
            <person name="Nguyen L."/>
            <person name="Nguyen N."/>
            <person name="Okwuonu G."/>
            <person name="Ongeri F."/>
            <person name="Pham C."/>
            <person name="Simmons D."/>
            <person name="Wilczek-Boney K."/>
            <person name="Hale W."/>
            <person name="Jakkamsetti A."/>
            <person name="Pham P."/>
            <person name="Ruth R."/>
            <person name="San Lucas F."/>
            <person name="Warren J."/>
            <person name="Zhang J."/>
            <person name="Zhao Z."/>
            <person name="Zhou C."/>
            <person name="Zhu D."/>
            <person name="Lee S."/>
            <person name="Bess C."/>
            <person name="Blankenburg K."/>
            <person name="Forbes L."/>
            <person name="Fu Q."/>
            <person name="Gubbala S."/>
            <person name="Hirani K."/>
            <person name="Jayaseelan J.C."/>
            <person name="Lara F."/>
            <person name="Munidasa M."/>
            <person name="Palculict T."/>
            <person name="Patil S."/>
            <person name="Pu L.-L."/>
            <person name="Saada N."/>
            <person name="Tang L."/>
            <person name="Weissenberger G."/>
            <person name="Zhu Y."/>
            <person name="Hemphill L."/>
            <person name="Shang Y."/>
            <person name="Youmans B."/>
            <person name="Ayvaz T."/>
            <person name="Ross M."/>
            <person name="Santibanez J."/>
            <person name="Aqrawi P."/>
            <person name="Gross S."/>
            <person name="Joshi V."/>
            <person name="Fowler G."/>
            <person name="Nazareth L."/>
            <person name="Reid J."/>
            <person name="Worley K."/>
            <person name="Petrosino J."/>
            <person name="Highlander S."/>
            <person name="Gibbs R."/>
        </authorList>
    </citation>
    <scope>NUCLEOTIDE SEQUENCE [LARGE SCALE GENOMIC DNA]</scope>
    <source>
        <strain evidence="1 2">ATCC 33574</strain>
    </source>
</reference>
<keyword evidence="2" id="KW-1185">Reference proteome</keyword>
<protein>
    <submittedName>
        <fullName evidence="1">Uncharacterized protein</fullName>
    </submittedName>
</protein>
<evidence type="ECO:0000313" key="1">
    <source>
        <dbReference type="EMBL" id="EFU31796.1"/>
    </source>
</evidence>
<evidence type="ECO:0000313" key="2">
    <source>
        <dbReference type="Proteomes" id="UP000003112"/>
    </source>
</evidence>